<evidence type="ECO:0000313" key="2">
    <source>
        <dbReference type="Proteomes" id="UP000831532"/>
    </source>
</evidence>
<dbReference type="Proteomes" id="UP000831532">
    <property type="component" value="Chromosome"/>
</dbReference>
<name>A0ABY4A0F4_9BURK</name>
<sequence>MTYGLDIFARSMTISTRGAGKGFAHGNVWQYHPRSDRHSKILCWAIFFDLLLRTNLISKHVREEKISFGINHKMRDFTHDREKDLDLVICRRTQETRTVAGAANFRDLVGAYTIALSKRECDLLNGLPTIPLTGVQSALVALEAKAAMTEFGKARPRIYDELNSSHLTIHGDTDSAIAAGFAIVNFAGTFVSPTRNVWKVEQGAPTTLVNVHRQPKDAMNMIEKIKQLPRRSAPGTNGFDAFGLMLINCTNDGSPVNVVNSSPAPRPGDAFYYDNFIERIETIYASRFAEI</sequence>
<organism evidence="1 2">
    <name type="scientific">Massilia violaceinigra</name>
    <dbReference type="NCBI Taxonomy" id="2045208"/>
    <lineage>
        <taxon>Bacteria</taxon>
        <taxon>Pseudomonadati</taxon>
        <taxon>Pseudomonadota</taxon>
        <taxon>Betaproteobacteria</taxon>
        <taxon>Burkholderiales</taxon>
        <taxon>Oxalobacteraceae</taxon>
        <taxon>Telluria group</taxon>
        <taxon>Massilia</taxon>
    </lineage>
</organism>
<gene>
    <name evidence="1" type="ORF">INH39_22595</name>
</gene>
<dbReference type="RefSeq" id="WP_243489407.1">
    <property type="nucleotide sequence ID" value="NZ_CP063361.1"/>
</dbReference>
<accession>A0ABY4A0F4</accession>
<evidence type="ECO:0000313" key="1">
    <source>
        <dbReference type="EMBL" id="UOD28233.1"/>
    </source>
</evidence>
<keyword evidence="2" id="KW-1185">Reference proteome</keyword>
<reference evidence="1 2" key="1">
    <citation type="submission" date="2020-10" db="EMBL/GenBank/DDBJ databases">
        <title>Genome analysis of Massilia species.</title>
        <authorList>
            <person name="Jung D.-H."/>
        </authorList>
    </citation>
    <scope>NUCLEOTIDE SEQUENCE [LARGE SCALE GENOMIC DNA]</scope>
    <source>
        <strain evidence="2">sipir</strain>
    </source>
</reference>
<proteinExistence type="predicted"/>
<protein>
    <submittedName>
        <fullName evidence="1">Uncharacterized protein</fullName>
    </submittedName>
</protein>
<dbReference type="EMBL" id="CP063361">
    <property type="protein sequence ID" value="UOD28233.1"/>
    <property type="molecule type" value="Genomic_DNA"/>
</dbReference>